<evidence type="ECO:0000256" key="1">
    <source>
        <dbReference type="ARBA" id="ARBA00022679"/>
    </source>
</evidence>
<dbReference type="PANTHER" id="PTHR37984">
    <property type="entry name" value="PROTEIN CBG26694"/>
    <property type="match status" value="1"/>
</dbReference>
<evidence type="ECO:0000313" key="11">
    <source>
        <dbReference type="Proteomes" id="UP000076858"/>
    </source>
</evidence>
<comment type="caution">
    <text evidence="10">The sequence shown here is derived from an EMBL/GenBank/DDBJ whole genome shotgun (WGS) entry which is preliminary data.</text>
</comment>
<keyword evidence="4" id="KW-0255">Endonuclease</keyword>
<dbReference type="SUPFAM" id="SSF56672">
    <property type="entry name" value="DNA/RNA polymerases"/>
    <property type="match status" value="1"/>
</dbReference>
<keyword evidence="1" id="KW-0808">Transferase</keyword>
<name>A0A164TAK5_9CRUS</name>
<dbReference type="Pfam" id="PF17917">
    <property type="entry name" value="RT_RNaseH"/>
    <property type="match status" value="1"/>
</dbReference>
<evidence type="ECO:0000256" key="7">
    <source>
        <dbReference type="SAM" id="MobiDB-lite"/>
    </source>
</evidence>
<evidence type="ECO:0000256" key="5">
    <source>
        <dbReference type="ARBA" id="ARBA00022801"/>
    </source>
</evidence>
<dbReference type="OrthoDB" id="1748554at2759"/>
<keyword evidence="6" id="KW-0695">RNA-directed DNA polymerase</keyword>
<dbReference type="InterPro" id="IPR043502">
    <property type="entry name" value="DNA/RNA_pol_sf"/>
</dbReference>
<evidence type="ECO:0000256" key="3">
    <source>
        <dbReference type="ARBA" id="ARBA00022722"/>
    </source>
</evidence>
<dbReference type="CDD" id="cd09274">
    <property type="entry name" value="RNase_HI_RT_Ty3"/>
    <property type="match status" value="1"/>
</dbReference>
<dbReference type="InterPro" id="IPR050951">
    <property type="entry name" value="Retrovirus_Pol_polyprotein"/>
</dbReference>
<dbReference type="GO" id="GO:0016787">
    <property type="term" value="F:hydrolase activity"/>
    <property type="evidence" value="ECO:0007669"/>
    <property type="project" value="UniProtKB-KW"/>
</dbReference>
<dbReference type="Proteomes" id="UP000076858">
    <property type="component" value="Unassembled WGS sequence"/>
</dbReference>
<keyword evidence="5" id="KW-0378">Hydrolase</keyword>
<evidence type="ECO:0000256" key="6">
    <source>
        <dbReference type="ARBA" id="ARBA00022918"/>
    </source>
</evidence>
<dbReference type="AlphaFoldDB" id="A0A164TAK5"/>
<dbReference type="Pfam" id="PF13966">
    <property type="entry name" value="zf-RVT"/>
    <property type="match status" value="1"/>
</dbReference>
<keyword evidence="2" id="KW-0548">Nucleotidyltransferase</keyword>
<accession>A0A164TAK5</accession>
<dbReference type="EMBL" id="LRGB01001854">
    <property type="protein sequence ID" value="KZS10303.1"/>
    <property type="molecule type" value="Genomic_DNA"/>
</dbReference>
<feature type="region of interest" description="Disordered" evidence="7">
    <location>
        <begin position="105"/>
        <end position="125"/>
    </location>
</feature>
<evidence type="ECO:0000256" key="4">
    <source>
        <dbReference type="ARBA" id="ARBA00022759"/>
    </source>
</evidence>
<dbReference type="InterPro" id="IPR041373">
    <property type="entry name" value="RT_RNaseH"/>
</dbReference>
<evidence type="ECO:0000259" key="8">
    <source>
        <dbReference type="Pfam" id="PF13966"/>
    </source>
</evidence>
<dbReference type="PANTHER" id="PTHR37984:SF5">
    <property type="entry name" value="PROTEIN NYNRIN-LIKE"/>
    <property type="match status" value="1"/>
</dbReference>
<protein>
    <recommendedName>
        <fullName evidence="12">Reverse transcriptase RNase H-like domain-containing protein</fullName>
    </recommendedName>
</protein>
<evidence type="ECO:0000256" key="2">
    <source>
        <dbReference type="ARBA" id="ARBA00022695"/>
    </source>
</evidence>
<feature type="domain" description="Reverse transcriptase RNase H-like" evidence="9">
    <location>
        <begin position="3"/>
        <end position="97"/>
    </location>
</feature>
<keyword evidence="3" id="KW-0540">Nuclease</keyword>
<dbReference type="GO" id="GO:0004519">
    <property type="term" value="F:endonuclease activity"/>
    <property type="evidence" value="ECO:0007669"/>
    <property type="project" value="UniProtKB-KW"/>
</dbReference>
<reference evidence="10 11" key="1">
    <citation type="submission" date="2016-03" db="EMBL/GenBank/DDBJ databases">
        <title>EvidentialGene: Evidence-directed Construction of Genes on Genomes.</title>
        <authorList>
            <person name="Gilbert D.G."/>
            <person name="Choi J.-H."/>
            <person name="Mockaitis K."/>
            <person name="Colbourne J."/>
            <person name="Pfrender M."/>
        </authorList>
    </citation>
    <scope>NUCLEOTIDE SEQUENCE [LARGE SCALE GENOMIC DNA]</scope>
    <source>
        <strain evidence="10 11">Xinb3</strain>
        <tissue evidence="10">Complete organism</tissue>
    </source>
</reference>
<evidence type="ECO:0008006" key="12">
    <source>
        <dbReference type="Google" id="ProtNLM"/>
    </source>
</evidence>
<proteinExistence type="predicted"/>
<organism evidence="10 11">
    <name type="scientific">Daphnia magna</name>
    <dbReference type="NCBI Taxonomy" id="35525"/>
    <lineage>
        <taxon>Eukaryota</taxon>
        <taxon>Metazoa</taxon>
        <taxon>Ecdysozoa</taxon>
        <taxon>Arthropoda</taxon>
        <taxon>Crustacea</taxon>
        <taxon>Branchiopoda</taxon>
        <taxon>Diplostraca</taxon>
        <taxon>Cladocera</taxon>
        <taxon>Anomopoda</taxon>
        <taxon>Daphniidae</taxon>
        <taxon>Daphnia</taxon>
    </lineage>
</organism>
<feature type="compositionally biased region" description="Basic residues" evidence="7">
    <location>
        <begin position="106"/>
        <end position="116"/>
    </location>
</feature>
<sequence>MEIFPVACCYGIGGLLDQRIQEAERPIAYNSRLLTKSEVNYSITEREGLALVWCLSKFQCFVWGCKVKLANDHQVLCFLMSEIDLAGRLACWILPLENLAPTRYKNSGKKGKKGKRLRGDSEEEKTPRKFSALLLVILSSPKHISTLQPKQASGSHRETILPSGTPASDYLLSADILPQEMSGPGKIEILRTDLDWPNIWREIAALPANIKETMFLFNQRLLPTTTRCHRFDSLTDENCQLCHQFPETDEHLVIYCPL</sequence>
<feature type="domain" description="Reverse transcriptase zinc-binding" evidence="8">
    <location>
        <begin position="195"/>
        <end position="257"/>
    </location>
</feature>
<dbReference type="GO" id="GO:0003964">
    <property type="term" value="F:RNA-directed DNA polymerase activity"/>
    <property type="evidence" value="ECO:0007669"/>
    <property type="project" value="UniProtKB-KW"/>
</dbReference>
<gene>
    <name evidence="10" type="ORF">APZ42_025264</name>
</gene>
<evidence type="ECO:0000259" key="9">
    <source>
        <dbReference type="Pfam" id="PF17917"/>
    </source>
</evidence>
<dbReference type="STRING" id="35525.A0A164TAK5"/>
<dbReference type="InterPro" id="IPR026960">
    <property type="entry name" value="RVT-Znf"/>
</dbReference>
<evidence type="ECO:0000313" key="10">
    <source>
        <dbReference type="EMBL" id="KZS10303.1"/>
    </source>
</evidence>
<keyword evidence="11" id="KW-1185">Reference proteome</keyword>